<gene>
    <name evidence="1" type="ORF">TTHERM_001214999</name>
</gene>
<dbReference type="Proteomes" id="UP000009168">
    <property type="component" value="Unassembled WGS sequence"/>
</dbReference>
<accession>W7XBC5</accession>
<dbReference type="AlphaFoldDB" id="W7XBC5"/>
<evidence type="ECO:0000313" key="2">
    <source>
        <dbReference type="Proteomes" id="UP000009168"/>
    </source>
</evidence>
<dbReference type="GeneID" id="24441932"/>
<organism evidence="1 2">
    <name type="scientific">Tetrahymena thermophila (strain SB210)</name>
    <dbReference type="NCBI Taxonomy" id="312017"/>
    <lineage>
        <taxon>Eukaryota</taxon>
        <taxon>Sar</taxon>
        <taxon>Alveolata</taxon>
        <taxon>Ciliophora</taxon>
        <taxon>Intramacronucleata</taxon>
        <taxon>Oligohymenophorea</taxon>
        <taxon>Hymenostomatida</taxon>
        <taxon>Tetrahymenina</taxon>
        <taxon>Tetrahymenidae</taxon>
        <taxon>Tetrahymena</taxon>
    </lineage>
</organism>
<dbReference type="RefSeq" id="XP_012653766.1">
    <property type="nucleotide sequence ID" value="XM_012798312.1"/>
</dbReference>
<protein>
    <submittedName>
        <fullName evidence="1">Uncharacterized protein</fullName>
    </submittedName>
</protein>
<dbReference type="EMBL" id="GG662650">
    <property type="protein sequence ID" value="EWS73728.1"/>
    <property type="molecule type" value="Genomic_DNA"/>
</dbReference>
<name>W7XBC5_TETTS</name>
<evidence type="ECO:0000313" key="1">
    <source>
        <dbReference type="EMBL" id="EWS73728.1"/>
    </source>
</evidence>
<keyword evidence="2" id="KW-1185">Reference proteome</keyword>
<reference evidence="2" key="1">
    <citation type="journal article" date="2006" name="PLoS Biol.">
        <title>Macronuclear genome sequence of the ciliate Tetrahymena thermophila, a model eukaryote.</title>
        <authorList>
            <person name="Eisen J.A."/>
            <person name="Coyne R.S."/>
            <person name="Wu M."/>
            <person name="Wu D."/>
            <person name="Thiagarajan M."/>
            <person name="Wortman J.R."/>
            <person name="Badger J.H."/>
            <person name="Ren Q."/>
            <person name="Amedeo P."/>
            <person name="Jones K.M."/>
            <person name="Tallon L.J."/>
            <person name="Delcher A.L."/>
            <person name="Salzberg S.L."/>
            <person name="Silva J.C."/>
            <person name="Haas B.J."/>
            <person name="Majoros W.H."/>
            <person name="Farzad M."/>
            <person name="Carlton J.M."/>
            <person name="Smith R.K. Jr."/>
            <person name="Garg J."/>
            <person name="Pearlman R.E."/>
            <person name="Karrer K.M."/>
            <person name="Sun L."/>
            <person name="Manning G."/>
            <person name="Elde N.C."/>
            <person name="Turkewitz A.P."/>
            <person name="Asai D.J."/>
            <person name="Wilkes D.E."/>
            <person name="Wang Y."/>
            <person name="Cai H."/>
            <person name="Collins K."/>
            <person name="Stewart B.A."/>
            <person name="Lee S.R."/>
            <person name="Wilamowska K."/>
            <person name="Weinberg Z."/>
            <person name="Ruzzo W.L."/>
            <person name="Wloga D."/>
            <person name="Gaertig J."/>
            <person name="Frankel J."/>
            <person name="Tsao C.-C."/>
            <person name="Gorovsky M.A."/>
            <person name="Keeling P.J."/>
            <person name="Waller R.F."/>
            <person name="Patron N.J."/>
            <person name="Cherry J.M."/>
            <person name="Stover N.A."/>
            <person name="Krieger C.J."/>
            <person name="del Toro C."/>
            <person name="Ryder H.F."/>
            <person name="Williamson S.C."/>
            <person name="Barbeau R.A."/>
            <person name="Hamilton E.P."/>
            <person name="Orias E."/>
        </authorList>
    </citation>
    <scope>NUCLEOTIDE SEQUENCE [LARGE SCALE GENOMIC DNA]</scope>
    <source>
        <strain evidence="2">SB210</strain>
    </source>
</reference>
<proteinExistence type="predicted"/>
<sequence length="108" mass="12860">MVNVSLKMIKIALTNKILKIKQIQIIKKIITMIKFFYQTILLLEQNQIKIIQKKTQQKSIFLLIDCKNSKIKAQRFKIIKKKIYLQNNLQTNLMRMILKMINVSLIVK</sequence>
<dbReference type="InParanoid" id="W7XBC5"/>
<dbReference type="KEGG" id="tet:TTHERM_001214999"/>